<keyword evidence="2" id="KW-1185">Reference proteome</keyword>
<protein>
    <submittedName>
        <fullName evidence="1">Digestive organ expansion factor</fullName>
    </submittedName>
</protein>
<comment type="caution">
    <text evidence="1">The sequence shown here is derived from an EMBL/GenBank/DDBJ whole genome shotgun (WGS) entry which is preliminary data.</text>
</comment>
<reference evidence="1" key="1">
    <citation type="submission" date="2021-03" db="EMBL/GenBank/DDBJ databases">
        <title>Evolutionary priming and transition to the ectomycorrhizal habit in an iconic lineage of mushroom-forming fungi: is preadaptation a requirement?</title>
        <authorList>
            <consortium name="DOE Joint Genome Institute"/>
            <person name="Looney B.P."/>
            <person name="Miyauchi S."/>
            <person name="Morin E."/>
            <person name="Drula E."/>
            <person name="Courty P.E."/>
            <person name="Chicoki N."/>
            <person name="Fauchery L."/>
            <person name="Kohler A."/>
            <person name="Kuo A."/>
            <person name="LaButti K."/>
            <person name="Pangilinan J."/>
            <person name="Lipzen A."/>
            <person name="Riley R."/>
            <person name="Andreopoulos W."/>
            <person name="He G."/>
            <person name="Johnson J."/>
            <person name="Barry K.W."/>
            <person name="Grigoriev I.V."/>
            <person name="Nagy L."/>
            <person name="Hibbett D."/>
            <person name="Henrissat B."/>
            <person name="Matheny P.B."/>
            <person name="Labbe J."/>
            <person name="Martin A.F."/>
        </authorList>
    </citation>
    <scope>NUCLEOTIDE SEQUENCE</scope>
    <source>
        <strain evidence="1">BPL698</strain>
    </source>
</reference>
<proteinExistence type="predicted"/>
<dbReference type="Proteomes" id="UP001207468">
    <property type="component" value="Unassembled WGS sequence"/>
</dbReference>
<gene>
    <name evidence="1" type="ORF">F5148DRAFT_1276197</name>
</gene>
<evidence type="ECO:0000313" key="1">
    <source>
        <dbReference type="EMBL" id="KAI9507465.1"/>
    </source>
</evidence>
<dbReference type="EMBL" id="JAGFNK010000124">
    <property type="protein sequence ID" value="KAI9507465.1"/>
    <property type="molecule type" value="Genomic_DNA"/>
</dbReference>
<name>A0ACC0U7Z6_9AGAM</name>
<organism evidence="1 2">
    <name type="scientific">Russula earlei</name>
    <dbReference type="NCBI Taxonomy" id="71964"/>
    <lineage>
        <taxon>Eukaryota</taxon>
        <taxon>Fungi</taxon>
        <taxon>Dikarya</taxon>
        <taxon>Basidiomycota</taxon>
        <taxon>Agaricomycotina</taxon>
        <taxon>Agaricomycetes</taxon>
        <taxon>Russulales</taxon>
        <taxon>Russulaceae</taxon>
        <taxon>Russula</taxon>
    </lineage>
</organism>
<accession>A0ACC0U7Z6</accession>
<evidence type="ECO:0000313" key="2">
    <source>
        <dbReference type="Proteomes" id="UP001207468"/>
    </source>
</evidence>
<sequence length="632" mass="71954">MDWNSPTTKLLTLLNISAAKSLKRKFISQPDSPSPKLNKRRVLDRVSPNFAGDANANADIAELEVDEAGQDVDLGDEASGLSDTGERANIRAPPLLLDQSAIDSVDKRLWLISNLSFPTIGSVAVSKVEGSHSSEKMKAGSSQILQRLRAPFVERQSSLPSDLRLLQDEILSVLSSHRDLYHTHSSQATIPVIRDSISLHILDHVSKKRRRVLKNNERLSHAVKAGVPAPEDVQDQGFTRPSILVLLPFRSSAFRWLESIINHTPPPSFQIENMARFRKEFGLPEGVVDKFASPEAEAYPRDHVETFRGNADDNFRVGLKLTRKSVRLFTEFYGSDIIIASPLGLRLSIEKEQNFDFLSSIDIVIADQVDSLTMQNWEHTQFVFSHLNHLPKESHDTDFSRIKHWYLDGHAAYLRQTVLLSAYETPEIRSLFNQSLKNVEGKVRTFRHWAPVQVPEGLDQNFIQFDCSSAKDELDKRFSHFTDRLLPPALKSAVQSANTIIIVPSSLDFIRIQNYFRKQQLSFAVLSEYSTNEDVSRARQAFFSGKKSFLIITERFHFYRRYKIRGIRNLIFYAPPDHAAFYTEFLTYPFLDDGVEPSDVTCRVLYSRYDWFRVERIAGTKGAKQLIKNSDL</sequence>